<evidence type="ECO:0000259" key="1">
    <source>
        <dbReference type="Pfam" id="PF13649"/>
    </source>
</evidence>
<comment type="caution">
    <text evidence="2">The sequence shown here is derived from an EMBL/GenBank/DDBJ whole genome shotgun (WGS) entry which is preliminary data.</text>
</comment>
<sequence>MNAPLSPQSLRRISRLCSFRTKRWERYYTKVKLRSDPVYAAVAQLLAGSSLPVLDIGCGIGLLAFYLREAGYTSAITGFDYDPNKIACAQSMVARSDYSGLHFMNGDARHGLPEAAGHVVILDILQFFTRDQQTALLTAAAARVAPGGRLVIRSGLRDDSPRFRITVAGDWLARLTFWMKAPPLCYPDRELFETTLAAAGLRVQVRPLWGGTPFNNHLIVAERQ</sequence>
<evidence type="ECO:0000313" key="2">
    <source>
        <dbReference type="EMBL" id="MFC5455015.1"/>
    </source>
</evidence>
<dbReference type="GO" id="GO:0008168">
    <property type="term" value="F:methyltransferase activity"/>
    <property type="evidence" value="ECO:0007669"/>
    <property type="project" value="UniProtKB-KW"/>
</dbReference>
<keyword evidence="2" id="KW-0808">Transferase</keyword>
<dbReference type="CDD" id="cd02440">
    <property type="entry name" value="AdoMet_MTases"/>
    <property type="match status" value="1"/>
</dbReference>
<dbReference type="InterPro" id="IPR029063">
    <property type="entry name" value="SAM-dependent_MTases_sf"/>
</dbReference>
<dbReference type="RefSeq" id="WP_377165682.1">
    <property type="nucleotide sequence ID" value="NZ_JBHSMQ010000003.1"/>
</dbReference>
<name>A0ABW0KNN0_9BACT</name>
<keyword evidence="3" id="KW-1185">Reference proteome</keyword>
<keyword evidence="2" id="KW-0489">Methyltransferase</keyword>
<dbReference type="InterPro" id="IPR041698">
    <property type="entry name" value="Methyltransf_25"/>
</dbReference>
<dbReference type="EMBL" id="JBHSMQ010000003">
    <property type="protein sequence ID" value="MFC5455015.1"/>
    <property type="molecule type" value="Genomic_DNA"/>
</dbReference>
<dbReference type="Pfam" id="PF13649">
    <property type="entry name" value="Methyltransf_25"/>
    <property type="match status" value="1"/>
</dbReference>
<dbReference type="Gene3D" id="3.40.50.150">
    <property type="entry name" value="Vaccinia Virus protein VP39"/>
    <property type="match status" value="1"/>
</dbReference>
<evidence type="ECO:0000313" key="3">
    <source>
        <dbReference type="Proteomes" id="UP001596052"/>
    </source>
</evidence>
<dbReference type="SUPFAM" id="SSF53335">
    <property type="entry name" value="S-adenosyl-L-methionine-dependent methyltransferases"/>
    <property type="match status" value="1"/>
</dbReference>
<proteinExistence type="predicted"/>
<dbReference type="Proteomes" id="UP001596052">
    <property type="component" value="Unassembled WGS sequence"/>
</dbReference>
<feature type="domain" description="Methyltransferase" evidence="1">
    <location>
        <begin position="53"/>
        <end position="148"/>
    </location>
</feature>
<dbReference type="GO" id="GO:0032259">
    <property type="term" value="P:methylation"/>
    <property type="evidence" value="ECO:0007669"/>
    <property type="project" value="UniProtKB-KW"/>
</dbReference>
<organism evidence="2 3">
    <name type="scientific">Prosthecobacter fluviatilis</name>
    <dbReference type="NCBI Taxonomy" id="445931"/>
    <lineage>
        <taxon>Bacteria</taxon>
        <taxon>Pseudomonadati</taxon>
        <taxon>Verrucomicrobiota</taxon>
        <taxon>Verrucomicrobiia</taxon>
        <taxon>Verrucomicrobiales</taxon>
        <taxon>Verrucomicrobiaceae</taxon>
        <taxon>Prosthecobacter</taxon>
    </lineage>
</organism>
<gene>
    <name evidence="2" type="ORF">ACFQDI_09135</name>
</gene>
<accession>A0ABW0KNN0</accession>
<reference evidence="3" key="1">
    <citation type="journal article" date="2019" name="Int. J. Syst. Evol. Microbiol.">
        <title>The Global Catalogue of Microorganisms (GCM) 10K type strain sequencing project: providing services to taxonomists for standard genome sequencing and annotation.</title>
        <authorList>
            <consortium name="The Broad Institute Genomics Platform"/>
            <consortium name="The Broad Institute Genome Sequencing Center for Infectious Disease"/>
            <person name="Wu L."/>
            <person name="Ma J."/>
        </authorList>
    </citation>
    <scope>NUCLEOTIDE SEQUENCE [LARGE SCALE GENOMIC DNA]</scope>
    <source>
        <strain evidence="3">CGMCC 4.1469</strain>
    </source>
</reference>
<protein>
    <submittedName>
        <fullName evidence="2">Class I SAM-dependent methyltransferase</fullName>
    </submittedName>
</protein>